<reference evidence="1 3" key="2">
    <citation type="submission" date="2020-08" db="EMBL/GenBank/DDBJ databases">
        <title>Genomic Encyclopedia of Type Strains, Phase IV (KMG-IV): sequencing the most valuable type-strain genomes for metagenomic binning, comparative biology and taxonomic classification.</title>
        <authorList>
            <person name="Goeker M."/>
        </authorList>
    </citation>
    <scope>NUCLEOTIDE SEQUENCE [LARGE SCALE GENOMIC DNA]</scope>
    <source>
        <strain evidence="1 3">DSM 103679</strain>
    </source>
</reference>
<dbReference type="AlphaFoldDB" id="A0A840SDQ3"/>
<dbReference type="RefSeq" id="WP_184651500.1">
    <property type="nucleotide sequence ID" value="NZ_JACHFR010000001.1"/>
</dbReference>
<keyword evidence="3" id="KW-1185">Reference proteome</keyword>
<dbReference type="EMBL" id="CP031517">
    <property type="protein sequence ID" value="QOS40219.1"/>
    <property type="molecule type" value="Genomic_DNA"/>
</dbReference>
<dbReference type="Proteomes" id="UP000593591">
    <property type="component" value="Chromosome"/>
</dbReference>
<protein>
    <submittedName>
        <fullName evidence="1">Uncharacterized protein</fullName>
    </submittedName>
</protein>
<evidence type="ECO:0000313" key="2">
    <source>
        <dbReference type="EMBL" id="QOS40219.1"/>
    </source>
</evidence>
<dbReference type="KEGG" id="trc:DYE49_07040"/>
<organism evidence="1 3">
    <name type="scientific">Treponema rectale</name>
    <dbReference type="NCBI Taxonomy" id="744512"/>
    <lineage>
        <taxon>Bacteria</taxon>
        <taxon>Pseudomonadati</taxon>
        <taxon>Spirochaetota</taxon>
        <taxon>Spirochaetia</taxon>
        <taxon>Spirochaetales</taxon>
        <taxon>Treponemataceae</taxon>
        <taxon>Treponema</taxon>
    </lineage>
</organism>
<evidence type="ECO:0000313" key="1">
    <source>
        <dbReference type="EMBL" id="MBB5218066.1"/>
    </source>
</evidence>
<accession>A0A840SDQ3</accession>
<dbReference type="Proteomes" id="UP000578697">
    <property type="component" value="Unassembled WGS sequence"/>
</dbReference>
<evidence type="ECO:0000313" key="3">
    <source>
        <dbReference type="Proteomes" id="UP000578697"/>
    </source>
</evidence>
<reference evidence="2 4" key="1">
    <citation type="submission" date="2018-08" db="EMBL/GenBank/DDBJ databases">
        <title>The first complete genome of Treponema rectale (CHPAT), a commensal spirochete of the bovine rectum.</title>
        <authorList>
            <person name="Staton G.J."/>
            <person name="Clegg S.R."/>
            <person name="Carter S.D."/>
            <person name="Radford A.D."/>
            <person name="Darby A."/>
            <person name="Hall N."/>
            <person name="Birtles R.J."/>
            <person name="Evans N.J."/>
        </authorList>
    </citation>
    <scope>NUCLEOTIDE SEQUENCE [LARGE SCALE GENOMIC DNA]</scope>
    <source>
        <strain evidence="2 4">CHPA</strain>
    </source>
</reference>
<name>A0A840SDQ3_9SPIR</name>
<proteinExistence type="predicted"/>
<dbReference type="EMBL" id="JACHFR010000001">
    <property type="protein sequence ID" value="MBB5218066.1"/>
    <property type="molecule type" value="Genomic_DNA"/>
</dbReference>
<sequence>MATSSIFANFNITDSKKAENFVNALDISAKETSKKSAVSNKSFVVLPNDIKSLWAKRKSK</sequence>
<evidence type="ECO:0000313" key="4">
    <source>
        <dbReference type="Proteomes" id="UP000593591"/>
    </source>
</evidence>
<gene>
    <name evidence="2" type="ORF">DYE49_07040</name>
    <name evidence="1" type="ORF">HNP77_000410</name>
</gene>